<dbReference type="InterPro" id="IPR016161">
    <property type="entry name" value="Ald_DH/histidinol_DH"/>
</dbReference>
<dbReference type="CDD" id="cd07100">
    <property type="entry name" value="ALDH_SSADH1_GabD1"/>
    <property type="match status" value="1"/>
</dbReference>
<keyword evidence="3 5" id="KW-0560">Oxidoreductase</keyword>
<evidence type="ECO:0000256" key="3">
    <source>
        <dbReference type="ARBA" id="ARBA00023002"/>
    </source>
</evidence>
<proteinExistence type="inferred from homology"/>
<dbReference type="InterPro" id="IPR016162">
    <property type="entry name" value="Ald_DH_N"/>
</dbReference>
<gene>
    <name evidence="7" type="ORF">F923_02753</name>
</gene>
<comment type="caution">
    <text evidence="7">The sequence shown here is derived from an EMBL/GenBank/DDBJ whole genome shotgun (WGS) entry which is preliminary data.</text>
</comment>
<dbReference type="PANTHER" id="PTHR43217:SF2">
    <property type="entry name" value="SUCCINATE-SEMIALDEHYDE DEHYDROGENASE [NADP(+)]"/>
    <property type="match status" value="1"/>
</dbReference>
<dbReference type="InterPro" id="IPR044148">
    <property type="entry name" value="ALDH_GabD1-like"/>
</dbReference>
<feature type="active site" evidence="4">
    <location>
        <position position="245"/>
    </location>
</feature>
<name>N9G031_ACILW</name>
<dbReference type="InterPro" id="IPR015590">
    <property type="entry name" value="Aldehyde_DH_dom"/>
</dbReference>
<evidence type="ECO:0000256" key="4">
    <source>
        <dbReference type="PROSITE-ProRule" id="PRU10007"/>
    </source>
</evidence>
<dbReference type="FunFam" id="3.40.605.10:FF:000012">
    <property type="entry name" value="NAD-dependent succinate-semialdehyde dehydrogenase"/>
    <property type="match status" value="1"/>
</dbReference>
<dbReference type="GO" id="GO:0004777">
    <property type="term" value="F:succinate-semialdehyde dehydrogenase (NAD+) activity"/>
    <property type="evidence" value="ECO:0007669"/>
    <property type="project" value="TreeGrafter"/>
</dbReference>
<keyword evidence="2" id="KW-0521">NADP</keyword>
<evidence type="ECO:0000259" key="6">
    <source>
        <dbReference type="Pfam" id="PF00171"/>
    </source>
</evidence>
<dbReference type="Gene3D" id="3.40.309.10">
    <property type="entry name" value="Aldehyde Dehydrogenase, Chain A, domain 2"/>
    <property type="match status" value="1"/>
</dbReference>
<dbReference type="SUPFAM" id="SSF53720">
    <property type="entry name" value="ALDH-like"/>
    <property type="match status" value="1"/>
</dbReference>
<dbReference type="PROSITE" id="PS00687">
    <property type="entry name" value="ALDEHYDE_DEHYDR_GLU"/>
    <property type="match status" value="1"/>
</dbReference>
<evidence type="ECO:0000256" key="1">
    <source>
        <dbReference type="ARBA" id="ARBA00009986"/>
    </source>
</evidence>
<dbReference type="FunFam" id="3.40.309.10:FF:000009">
    <property type="entry name" value="Aldehyde dehydrogenase A"/>
    <property type="match status" value="1"/>
</dbReference>
<dbReference type="PANTHER" id="PTHR43217">
    <property type="entry name" value="SUCCINATE SEMIALDEHYDE DEHYDROGENASE [NAD(P)+] SAD"/>
    <property type="match status" value="1"/>
</dbReference>
<protein>
    <recommendedName>
        <fullName evidence="6">Aldehyde dehydrogenase domain-containing protein</fullName>
    </recommendedName>
</protein>
<sequence length="475" mass="52514">MQLGFEQAKLIIEKGKIMAYQSINPFTNQKLKDYPSHSDQDIQNALDTAEQILKSDWSQQVDTRIEVLRKLATNMREQKSELAKLMTQDMGKLIKQSEGEIETCAKIAEYYADHAKEFLAPMSYQTDLGEAWVEHHPLGIIMAVEPWNFPFYQLMRVFAPNCAIGNPVLAKHAGIVPQCAEAFEQLVLDTGAPKGVWTNLFISSDQVAEVIADKRVRGVALTGSEGAGSAVAEQAGKHLKKSTLELGGNDVFIVLDDADLERAIKLGCQARVNNAGQVCTAAKRFILHEKIAEQFKTGMLKAFEQLKLGDPLDPETTLGPLSSKDALEKLTKQVEKAVAQGATVVTGGKAVDHQGNFYAPTILENITRENEAWYEEFFGPVAQIYVAKDDDEIVEIANDSNYGLGGVIHAQDIERAKKLASRVETGMIWINWFTDTTPELPFGGIKNSGYGHELSIDGFREFVQKKLVVVKSPKK</sequence>
<reference evidence="7 8" key="1">
    <citation type="submission" date="2013-02" db="EMBL/GenBank/DDBJ databases">
        <title>The Genome Sequence of Acinetobacter lwoffii NIPH 478.</title>
        <authorList>
            <consortium name="The Broad Institute Genome Sequencing Platform"/>
            <consortium name="The Broad Institute Genome Sequencing Center for Infectious Disease"/>
            <person name="Cerqueira G."/>
            <person name="Feldgarden M."/>
            <person name="Courvalin P."/>
            <person name="Perichon B."/>
            <person name="Grillot-Courvalin C."/>
            <person name="Clermont D."/>
            <person name="Rocha E."/>
            <person name="Yoon E.-J."/>
            <person name="Nemec A."/>
            <person name="Walker B."/>
            <person name="Young S.K."/>
            <person name="Zeng Q."/>
            <person name="Gargeya S."/>
            <person name="Fitzgerald M."/>
            <person name="Haas B."/>
            <person name="Abouelleil A."/>
            <person name="Alvarado L."/>
            <person name="Arachchi H.M."/>
            <person name="Berlin A.M."/>
            <person name="Chapman S.B."/>
            <person name="Dewar J."/>
            <person name="Goldberg J."/>
            <person name="Griggs A."/>
            <person name="Gujja S."/>
            <person name="Hansen M."/>
            <person name="Howarth C."/>
            <person name="Imamovic A."/>
            <person name="Larimer J."/>
            <person name="McCowan C."/>
            <person name="Murphy C."/>
            <person name="Neiman D."/>
            <person name="Pearson M."/>
            <person name="Priest M."/>
            <person name="Roberts A."/>
            <person name="Saif S."/>
            <person name="Shea T."/>
            <person name="Sisk P."/>
            <person name="Sykes S."/>
            <person name="Wortman J."/>
            <person name="Nusbaum C."/>
            <person name="Birren B."/>
        </authorList>
    </citation>
    <scope>NUCLEOTIDE SEQUENCE [LARGE SCALE GENOMIC DNA]</scope>
    <source>
        <strain evidence="7 8">NIPH 478</strain>
    </source>
</reference>
<feature type="domain" description="Aldehyde dehydrogenase" evidence="6">
    <location>
        <begin position="20"/>
        <end position="468"/>
    </location>
</feature>
<dbReference type="Proteomes" id="UP000018416">
    <property type="component" value="Unassembled WGS sequence"/>
</dbReference>
<evidence type="ECO:0000256" key="2">
    <source>
        <dbReference type="ARBA" id="ARBA00022857"/>
    </source>
</evidence>
<dbReference type="HOGENOM" id="CLU_005391_1_0_6"/>
<dbReference type="PROSITE" id="PS00070">
    <property type="entry name" value="ALDEHYDE_DEHYDR_CYS"/>
    <property type="match status" value="1"/>
</dbReference>
<dbReference type="InterPro" id="IPR029510">
    <property type="entry name" value="Ald_DH_CS_GLU"/>
</dbReference>
<dbReference type="InterPro" id="IPR047110">
    <property type="entry name" value="GABD/Sad-like"/>
</dbReference>
<organism evidence="7 8">
    <name type="scientific">Acinetobacter lwoffii NIPH 478</name>
    <dbReference type="NCBI Taxonomy" id="1217668"/>
    <lineage>
        <taxon>Bacteria</taxon>
        <taxon>Pseudomonadati</taxon>
        <taxon>Pseudomonadota</taxon>
        <taxon>Gammaproteobacteria</taxon>
        <taxon>Moraxellales</taxon>
        <taxon>Moraxellaceae</taxon>
        <taxon>Acinetobacter</taxon>
    </lineage>
</organism>
<dbReference type="InterPro" id="IPR016163">
    <property type="entry name" value="Ald_DH_C"/>
</dbReference>
<dbReference type="AlphaFoldDB" id="N9G031"/>
<comment type="similarity">
    <text evidence="1 5">Belongs to the aldehyde dehydrogenase family.</text>
</comment>
<dbReference type="EMBL" id="APQU01000019">
    <property type="protein sequence ID" value="ENW28378.1"/>
    <property type="molecule type" value="Genomic_DNA"/>
</dbReference>
<dbReference type="InterPro" id="IPR016160">
    <property type="entry name" value="Ald_DH_CS_CYS"/>
</dbReference>
<evidence type="ECO:0000256" key="5">
    <source>
        <dbReference type="RuleBase" id="RU003345"/>
    </source>
</evidence>
<dbReference type="PATRIC" id="fig|1217668.3.peg.2695"/>
<dbReference type="Pfam" id="PF00171">
    <property type="entry name" value="Aldedh"/>
    <property type="match status" value="1"/>
</dbReference>
<accession>N9G031</accession>
<evidence type="ECO:0000313" key="8">
    <source>
        <dbReference type="Proteomes" id="UP000018416"/>
    </source>
</evidence>
<dbReference type="GO" id="GO:0004030">
    <property type="term" value="F:aldehyde dehydrogenase [NAD(P)+] activity"/>
    <property type="evidence" value="ECO:0007669"/>
    <property type="project" value="InterPro"/>
</dbReference>
<dbReference type="Gene3D" id="3.40.605.10">
    <property type="entry name" value="Aldehyde Dehydrogenase, Chain A, domain 1"/>
    <property type="match status" value="1"/>
</dbReference>
<evidence type="ECO:0000313" key="7">
    <source>
        <dbReference type="EMBL" id="ENW28378.1"/>
    </source>
</evidence>